<feature type="domain" description="Peptidase S8/S53" evidence="6">
    <location>
        <begin position="161"/>
        <end position="423"/>
    </location>
</feature>
<keyword evidence="3 5" id="KW-0378">Hydrolase</keyword>
<evidence type="ECO:0000256" key="5">
    <source>
        <dbReference type="PROSITE-ProRule" id="PRU01240"/>
    </source>
</evidence>
<evidence type="ECO:0000313" key="7">
    <source>
        <dbReference type="EMBL" id="GGM01170.1"/>
    </source>
</evidence>
<evidence type="ECO:0000256" key="3">
    <source>
        <dbReference type="ARBA" id="ARBA00022801"/>
    </source>
</evidence>
<proteinExistence type="inferred from homology"/>
<gene>
    <name evidence="7" type="ORF">GCM10010841_07200</name>
</gene>
<dbReference type="InterPro" id="IPR000209">
    <property type="entry name" value="Peptidase_S8/S53_dom"/>
</dbReference>
<dbReference type="PRINTS" id="PR00723">
    <property type="entry name" value="SUBTILISIN"/>
</dbReference>
<dbReference type="PROSITE" id="PS51892">
    <property type="entry name" value="SUBTILASE"/>
    <property type="match status" value="1"/>
</dbReference>
<comment type="caution">
    <text evidence="7">The sequence shown here is derived from an EMBL/GenBank/DDBJ whole genome shotgun (WGS) entry which is preliminary data.</text>
</comment>
<sequence length="523" mass="52981">MLSGLLALTGLTGASAGRLSAGLLDKVRAHDNAPTGVIVRFGFSDADNAQGRQSFKALRRQLKNTLAALGPKAGFVNTAMKRGGAELWLYQSVYLKLSPVQALQLSTLPVVDEVFENFKVQLPKVQASTVKALSAASAPTGTPDPLRAVGAPQAWAAGLKGSGVRIGHLDTGIDASHPELKGKLMAFAEFDANGDRVTGSKPHDSEQHGTHTAGLLVGKTVGIAPEARLISALVLPGGEGTFAQVIAGMQWVLDPDNNADTDDGANVVSMSLGLPGTSDAFVVPVQNMLRAGVVPVFAVGNFGPQPGSTGSPGNIPDAVGVGAVDTGGKVASFSSRGPVKWSGAIEGSFIKPDVAAPGVAITSSFPGGKYGVLSGSSQAAPIVAGAVAVMMGAKPGSSVPDLKQALFQSASNKGKKDNQTGYGVINLPGALGKLGVALASGSAGTSATGQTPPPTGPAGYRFCVLEGQECKFSGQKQVAFGAAGRYLSGLTTDGFRCTVAEWGSDPVPGKAKACYIKDDKPTP</sequence>
<reference evidence="8" key="1">
    <citation type="journal article" date="2019" name="Int. J. Syst. Evol. Microbiol.">
        <title>The Global Catalogue of Microorganisms (GCM) 10K type strain sequencing project: providing services to taxonomists for standard genome sequencing and annotation.</title>
        <authorList>
            <consortium name="The Broad Institute Genomics Platform"/>
            <consortium name="The Broad Institute Genome Sequencing Center for Infectious Disease"/>
            <person name="Wu L."/>
            <person name="Ma J."/>
        </authorList>
    </citation>
    <scope>NUCLEOTIDE SEQUENCE [LARGE SCALE GENOMIC DNA]</scope>
    <source>
        <strain evidence="8">JCM 15443</strain>
    </source>
</reference>
<dbReference type="PANTHER" id="PTHR43806:SF11">
    <property type="entry name" value="CEREVISIN-RELATED"/>
    <property type="match status" value="1"/>
</dbReference>
<dbReference type="InterPro" id="IPR050131">
    <property type="entry name" value="Peptidase_S8_subtilisin-like"/>
</dbReference>
<dbReference type="InterPro" id="IPR015500">
    <property type="entry name" value="Peptidase_S8_subtilisin-rel"/>
</dbReference>
<keyword evidence="2 5" id="KW-0645">Protease</keyword>
<protein>
    <submittedName>
        <fullName evidence="7">Serine protease</fullName>
    </submittedName>
</protein>
<dbReference type="GO" id="GO:0008233">
    <property type="term" value="F:peptidase activity"/>
    <property type="evidence" value="ECO:0007669"/>
    <property type="project" value="UniProtKB-KW"/>
</dbReference>
<accession>A0ABQ2GLL0</accession>
<name>A0ABQ2GLL0_9DEIO</name>
<dbReference type="EMBL" id="BMOM01000004">
    <property type="protein sequence ID" value="GGM01170.1"/>
    <property type="molecule type" value="Genomic_DNA"/>
</dbReference>
<dbReference type="SUPFAM" id="SSF52743">
    <property type="entry name" value="Subtilisin-like"/>
    <property type="match status" value="1"/>
</dbReference>
<feature type="active site" description="Charge relay system" evidence="5">
    <location>
        <position position="170"/>
    </location>
</feature>
<dbReference type="InterPro" id="IPR036852">
    <property type="entry name" value="Peptidase_S8/S53_dom_sf"/>
</dbReference>
<dbReference type="Proteomes" id="UP000661918">
    <property type="component" value="Unassembled WGS sequence"/>
</dbReference>
<organism evidence="7 8">
    <name type="scientific">Deinococcus aerophilus</name>
    <dbReference type="NCBI Taxonomy" id="522488"/>
    <lineage>
        <taxon>Bacteria</taxon>
        <taxon>Thermotogati</taxon>
        <taxon>Deinococcota</taxon>
        <taxon>Deinococci</taxon>
        <taxon>Deinococcales</taxon>
        <taxon>Deinococcaceae</taxon>
        <taxon>Deinococcus</taxon>
    </lineage>
</organism>
<dbReference type="Pfam" id="PF00082">
    <property type="entry name" value="Peptidase_S8"/>
    <property type="match status" value="1"/>
</dbReference>
<feature type="active site" description="Charge relay system" evidence="5">
    <location>
        <position position="377"/>
    </location>
</feature>
<dbReference type="GO" id="GO:0006508">
    <property type="term" value="P:proteolysis"/>
    <property type="evidence" value="ECO:0007669"/>
    <property type="project" value="UniProtKB-KW"/>
</dbReference>
<evidence type="ECO:0000259" key="6">
    <source>
        <dbReference type="Pfam" id="PF00082"/>
    </source>
</evidence>
<comment type="similarity">
    <text evidence="1 5">Belongs to the peptidase S8 family.</text>
</comment>
<keyword evidence="8" id="KW-1185">Reference proteome</keyword>
<evidence type="ECO:0000256" key="2">
    <source>
        <dbReference type="ARBA" id="ARBA00022670"/>
    </source>
</evidence>
<keyword evidence="4 5" id="KW-0720">Serine protease</keyword>
<evidence type="ECO:0000256" key="4">
    <source>
        <dbReference type="ARBA" id="ARBA00022825"/>
    </source>
</evidence>
<feature type="active site" description="Charge relay system" evidence="5">
    <location>
        <position position="208"/>
    </location>
</feature>
<dbReference type="PANTHER" id="PTHR43806">
    <property type="entry name" value="PEPTIDASE S8"/>
    <property type="match status" value="1"/>
</dbReference>
<evidence type="ECO:0000256" key="1">
    <source>
        <dbReference type="ARBA" id="ARBA00011073"/>
    </source>
</evidence>
<dbReference type="Gene3D" id="3.40.50.200">
    <property type="entry name" value="Peptidase S8/S53 domain"/>
    <property type="match status" value="1"/>
</dbReference>
<evidence type="ECO:0000313" key="8">
    <source>
        <dbReference type="Proteomes" id="UP000661918"/>
    </source>
</evidence>